<evidence type="ECO:0000256" key="3">
    <source>
        <dbReference type="ARBA" id="ARBA00022801"/>
    </source>
</evidence>
<sequence length="110" mass="12908">MTNISIFRKDNFYRGFIFEGHASEGELENYVCSSISTLSQTLYFTLIEKLNVNKNKIRDVQKDGYLEIDILDANVLYREDVQTCFEFMIMGIELIKSQYPQYLTLKIVEV</sequence>
<comment type="caution">
    <text evidence="7">The sequence shown here is derived from an EMBL/GenBank/DDBJ whole genome shotgun (WGS) entry which is preliminary data.</text>
</comment>
<evidence type="ECO:0000256" key="6">
    <source>
        <dbReference type="ARBA" id="ARBA00044538"/>
    </source>
</evidence>
<keyword evidence="8" id="KW-1185">Reference proteome</keyword>
<evidence type="ECO:0000256" key="1">
    <source>
        <dbReference type="ARBA" id="ARBA00022517"/>
    </source>
</evidence>
<keyword evidence="1" id="KW-0690">Ribosome biogenesis</keyword>
<comment type="similarity">
    <text evidence="5">Belongs to the Prp family.</text>
</comment>
<gene>
    <name evidence="7" type="ORF">ABID14_000275</name>
</gene>
<accession>A0ABV2J9S4</accession>
<evidence type="ECO:0000256" key="2">
    <source>
        <dbReference type="ARBA" id="ARBA00022670"/>
    </source>
</evidence>
<evidence type="ECO:0000256" key="5">
    <source>
        <dbReference type="ARBA" id="ARBA00044503"/>
    </source>
</evidence>
<dbReference type="CDD" id="cd16332">
    <property type="entry name" value="Prp-like"/>
    <property type="match status" value="1"/>
</dbReference>
<dbReference type="EMBL" id="JBEPMA010000001">
    <property type="protein sequence ID" value="MET3616655.1"/>
    <property type="molecule type" value="Genomic_DNA"/>
</dbReference>
<dbReference type="Pfam" id="PF04327">
    <property type="entry name" value="Peptidase_Prp"/>
    <property type="match status" value="1"/>
</dbReference>
<keyword evidence="3" id="KW-0378">Hydrolase</keyword>
<dbReference type="PANTHER" id="PTHR39178">
    <property type="entry name" value="HYPOTHETICAL RIBOSOME-ASSOCIATED PROTEIN"/>
    <property type="match status" value="1"/>
</dbReference>
<organism evidence="7 8">
    <name type="scientific">Peptoniphilus olsenii</name>
    <dbReference type="NCBI Taxonomy" id="411570"/>
    <lineage>
        <taxon>Bacteria</taxon>
        <taxon>Bacillati</taxon>
        <taxon>Bacillota</taxon>
        <taxon>Tissierellia</taxon>
        <taxon>Tissierellales</taxon>
        <taxon>Peptoniphilaceae</taxon>
        <taxon>Peptoniphilus</taxon>
    </lineage>
</organism>
<evidence type="ECO:0000313" key="8">
    <source>
        <dbReference type="Proteomes" id="UP001549162"/>
    </source>
</evidence>
<dbReference type="InterPro" id="IPR007422">
    <property type="entry name" value="Peptidase_Prp"/>
</dbReference>
<keyword evidence="2" id="KW-0645">Protease</keyword>
<keyword evidence="4" id="KW-0788">Thiol protease</keyword>
<dbReference type="InterPro" id="IPR036764">
    <property type="entry name" value="Peptidase_Prp_sf"/>
</dbReference>
<dbReference type="PANTHER" id="PTHR39178:SF1">
    <property type="entry name" value="RIBOSOMAL-PROCESSING CYSTEINE PROTEASE PRP"/>
    <property type="match status" value="1"/>
</dbReference>
<dbReference type="SUPFAM" id="SSF118010">
    <property type="entry name" value="TM1457-like"/>
    <property type="match status" value="1"/>
</dbReference>
<evidence type="ECO:0000313" key="7">
    <source>
        <dbReference type="EMBL" id="MET3616655.1"/>
    </source>
</evidence>
<dbReference type="Gene3D" id="3.30.70.1490">
    <property type="entry name" value="Cysteine protease Prp"/>
    <property type="match status" value="1"/>
</dbReference>
<evidence type="ECO:0000256" key="4">
    <source>
        <dbReference type="ARBA" id="ARBA00022807"/>
    </source>
</evidence>
<name>A0ABV2J9S4_9FIRM</name>
<protein>
    <recommendedName>
        <fullName evidence="6">Ribosomal processing cysteine protease Prp</fullName>
    </recommendedName>
</protein>
<dbReference type="Proteomes" id="UP001549162">
    <property type="component" value="Unassembled WGS sequence"/>
</dbReference>
<proteinExistence type="inferred from homology"/>
<reference evidence="7 8" key="1">
    <citation type="submission" date="2024-06" db="EMBL/GenBank/DDBJ databases">
        <title>Genomic Encyclopedia of Type Strains, Phase IV (KMG-IV): sequencing the most valuable type-strain genomes for metagenomic binning, comparative biology and taxonomic classification.</title>
        <authorList>
            <person name="Goeker M."/>
        </authorList>
    </citation>
    <scope>NUCLEOTIDE SEQUENCE [LARGE SCALE GENOMIC DNA]</scope>
    <source>
        <strain evidence="7 8">DSM 21460</strain>
    </source>
</reference>
<dbReference type="RefSeq" id="WP_354366657.1">
    <property type="nucleotide sequence ID" value="NZ_JBEPMA010000001.1"/>
</dbReference>